<gene>
    <name evidence="2" type="ORF">DFJ69_6283</name>
</gene>
<dbReference type="AlphaFoldDB" id="A0A3D9T2W9"/>
<accession>A0A3D9T2W9</accession>
<dbReference type="RefSeq" id="WP_147312522.1">
    <property type="nucleotide sequence ID" value="NZ_QTTT01000001.1"/>
</dbReference>
<dbReference type="Proteomes" id="UP000256661">
    <property type="component" value="Unassembled WGS sequence"/>
</dbReference>
<protein>
    <submittedName>
        <fullName evidence="2">Uncharacterized protein</fullName>
    </submittedName>
</protein>
<proteinExistence type="predicted"/>
<evidence type="ECO:0000256" key="1">
    <source>
        <dbReference type="SAM" id="MobiDB-lite"/>
    </source>
</evidence>
<feature type="compositionally biased region" description="Low complexity" evidence="1">
    <location>
        <begin position="1"/>
        <end position="10"/>
    </location>
</feature>
<evidence type="ECO:0000313" key="2">
    <source>
        <dbReference type="EMBL" id="REF00714.1"/>
    </source>
</evidence>
<sequence length="206" mass="22269">MSFFSSVSVGFDDEDGSEQEYVPEPWEGPPSHVLGGVVPIERLVVQNANAVIALSHAGVFEAGVLFHVQISARRGDMDEDRWWELEQAFWGHSRPRRKGMELPDSIRRFGVRFPDGSKAVAIGDDPFPPPQSEPTPPVLVFSGGGGGSGSGDSVESNDELWLWPLPPAEPIEFLVEWPIAGVPLTAVELDGAALAAAASKARPYWP</sequence>
<name>A0A3D9T2W9_9ACTN</name>
<keyword evidence="3" id="KW-1185">Reference proteome</keyword>
<comment type="caution">
    <text evidence="2">The sequence shown here is derived from an EMBL/GenBank/DDBJ whole genome shotgun (WGS) entry which is preliminary data.</text>
</comment>
<evidence type="ECO:0000313" key="3">
    <source>
        <dbReference type="Proteomes" id="UP000256661"/>
    </source>
</evidence>
<organism evidence="2 3">
    <name type="scientific">Thermomonospora umbrina</name>
    <dbReference type="NCBI Taxonomy" id="111806"/>
    <lineage>
        <taxon>Bacteria</taxon>
        <taxon>Bacillati</taxon>
        <taxon>Actinomycetota</taxon>
        <taxon>Actinomycetes</taxon>
        <taxon>Streptosporangiales</taxon>
        <taxon>Thermomonosporaceae</taxon>
        <taxon>Thermomonospora</taxon>
    </lineage>
</organism>
<dbReference type="EMBL" id="QTTT01000001">
    <property type="protein sequence ID" value="REF00714.1"/>
    <property type="molecule type" value="Genomic_DNA"/>
</dbReference>
<feature type="region of interest" description="Disordered" evidence="1">
    <location>
        <begin position="1"/>
        <end position="28"/>
    </location>
</feature>
<reference evidence="2 3" key="1">
    <citation type="submission" date="2018-08" db="EMBL/GenBank/DDBJ databases">
        <title>Sequencing the genomes of 1000 actinobacteria strains.</title>
        <authorList>
            <person name="Klenk H.-P."/>
        </authorList>
    </citation>
    <scope>NUCLEOTIDE SEQUENCE [LARGE SCALE GENOMIC DNA]</scope>
    <source>
        <strain evidence="2 3">DSM 43927</strain>
    </source>
</reference>
<dbReference type="OrthoDB" id="4196808at2"/>